<name>A0ABX7VXW6_9GAMM</name>
<reference evidence="1 2" key="1">
    <citation type="journal article" date="2021" name="Front. Microbiol.">
        <title>Aerobic Denitrification and Heterotrophic Sulfur Oxidation in the Genus Halomonas Revealed by Six Novel Species Characterizations and Genome-Based Analysis.</title>
        <authorList>
            <person name="Wang L."/>
            <person name="Shao Z."/>
        </authorList>
    </citation>
    <scope>NUCLEOTIDE SEQUENCE [LARGE SCALE GENOMIC DNA]</scope>
    <source>
        <strain evidence="1 2">MCCC 1A11059</strain>
    </source>
</reference>
<dbReference type="EMBL" id="CP053381">
    <property type="protein sequence ID" value="QTP53288.1"/>
    <property type="molecule type" value="Genomic_DNA"/>
</dbReference>
<proteinExistence type="predicted"/>
<dbReference type="InterPro" id="IPR017738">
    <property type="entry name" value="T6SS-assoc_VCA0118"/>
</dbReference>
<dbReference type="NCBIfam" id="TIGR03360">
    <property type="entry name" value="VI_minor_1"/>
    <property type="match status" value="1"/>
</dbReference>
<evidence type="ECO:0000313" key="2">
    <source>
        <dbReference type="Proteomes" id="UP000671868"/>
    </source>
</evidence>
<dbReference type="RefSeq" id="WP_197449153.1">
    <property type="nucleotide sequence ID" value="NZ_CP053381.1"/>
</dbReference>
<protein>
    <submittedName>
        <fullName evidence="1">Type VI secretion system-associated protein TagO</fullName>
    </submittedName>
</protein>
<keyword evidence="2" id="KW-1185">Reference proteome</keyword>
<organism evidence="1 2">
    <name type="scientific">Billgrantia sulfidoxydans</name>
    <dbReference type="NCBI Taxonomy" id="2733484"/>
    <lineage>
        <taxon>Bacteria</taxon>
        <taxon>Pseudomonadati</taxon>
        <taxon>Pseudomonadota</taxon>
        <taxon>Gammaproteobacteria</taxon>
        <taxon>Oceanospirillales</taxon>
        <taxon>Halomonadaceae</taxon>
        <taxon>Billgrantia</taxon>
    </lineage>
</organism>
<dbReference type="Proteomes" id="UP000671868">
    <property type="component" value="Chromosome"/>
</dbReference>
<sequence length="217" mass="23796">MSSIPTFRRAPWLALAASLTLGDAWGATTEEALVAQARECAVEPSRLERLGCYDALFMSRDEPTASEDPRPALWHTINAQEAERDGDDMGLLVRERSDSVLISVPALGSVPPRPQLVIACEKTITRFQLHLPQALDAPRVQVRLRAGGRELEQVWQARDGGYVVSGGRGLPAIATLQQLLDADELTFDSDQAALDGLRFEIAGLRQAVQPLRDACRW</sequence>
<accession>A0ABX7VXW6</accession>
<gene>
    <name evidence="1" type="primary">tagO</name>
    <name evidence="1" type="ORF">HNO51_00510</name>
</gene>
<dbReference type="Pfam" id="PF11319">
    <property type="entry name" value="VasI"/>
    <property type="match status" value="1"/>
</dbReference>
<evidence type="ECO:0000313" key="1">
    <source>
        <dbReference type="EMBL" id="QTP53288.1"/>
    </source>
</evidence>